<accession>A0AC61QPM5</accession>
<sequence>MKNILTIILALAPALYACAQDRSVENRPYTDLRPFHFGVVLGTHLQDMELNNVGPVTIETEDGGQYTSVVSVDQDRWDPGFQVGVLGEARLGAHFAFRLAPMLYFGTKHLTFHNRADLDEQEQPREVVQNMKSVYIAATMDMIFSAKRFNNHRPYIVAGLTPMFNLTTKANDYLRLKKYDIFLSAGLGCDFYLPFFKLRPELKFMYSLTNSLDTKHAGTLRDESMLPYAYSVDKARTKMICLSLYFE</sequence>
<dbReference type="EMBL" id="SRZC01000015">
    <property type="protein sequence ID" value="TGX81573.1"/>
    <property type="molecule type" value="Genomic_DNA"/>
</dbReference>
<gene>
    <name evidence="1" type="ORF">E5358_09765</name>
</gene>
<proteinExistence type="predicted"/>
<organism evidence="1 2">
    <name type="scientific">Palleniella muris</name>
    <dbReference type="NCBI Taxonomy" id="3038145"/>
    <lineage>
        <taxon>Bacteria</taxon>
        <taxon>Pseudomonadati</taxon>
        <taxon>Bacteroidota</taxon>
        <taxon>Bacteroidia</taxon>
        <taxon>Bacteroidales</taxon>
        <taxon>Prevotellaceae</taxon>
        <taxon>Palleniella</taxon>
    </lineage>
</organism>
<dbReference type="Proteomes" id="UP000308886">
    <property type="component" value="Unassembled WGS sequence"/>
</dbReference>
<name>A0AC61QPM5_9BACT</name>
<keyword evidence="2" id="KW-1185">Reference proteome</keyword>
<comment type="caution">
    <text evidence="1">The sequence shown here is derived from an EMBL/GenBank/DDBJ whole genome shotgun (WGS) entry which is preliminary data.</text>
</comment>
<protein>
    <submittedName>
        <fullName evidence="1">PorT family protein</fullName>
    </submittedName>
</protein>
<evidence type="ECO:0000313" key="2">
    <source>
        <dbReference type="Proteomes" id="UP000308886"/>
    </source>
</evidence>
<reference evidence="1" key="1">
    <citation type="submission" date="2019-04" db="EMBL/GenBank/DDBJ databases">
        <title>Microbes associate with the intestines of laboratory mice.</title>
        <authorList>
            <person name="Navarre W."/>
            <person name="Wong E."/>
            <person name="Huang K."/>
            <person name="Tropini C."/>
            <person name="Ng K."/>
            <person name="Yu B."/>
        </authorList>
    </citation>
    <scope>NUCLEOTIDE SEQUENCE</scope>
    <source>
        <strain evidence="1">NM73_A23</strain>
    </source>
</reference>
<evidence type="ECO:0000313" key="1">
    <source>
        <dbReference type="EMBL" id="TGX81573.1"/>
    </source>
</evidence>